<dbReference type="Proteomes" id="UP000218332">
    <property type="component" value="Unassembled WGS sequence"/>
</dbReference>
<reference evidence="1 2" key="1">
    <citation type="submission" date="2017-07" db="EMBL/GenBank/DDBJ databases">
        <title>Tamlnaduibacter salinus (Mi-7) genome sequencing.</title>
        <authorList>
            <person name="Verma A."/>
            <person name="Krishnamurthi S."/>
        </authorList>
    </citation>
    <scope>NUCLEOTIDE SEQUENCE [LARGE SCALE GENOMIC DNA]</scope>
    <source>
        <strain evidence="1 2">Mi-7</strain>
    </source>
</reference>
<dbReference type="RefSeq" id="WP_095609463.1">
    <property type="nucleotide sequence ID" value="NZ_NMPM01000002.1"/>
</dbReference>
<name>A0A2A2I8R7_9GAMM</name>
<dbReference type="AlphaFoldDB" id="A0A2A2I8R7"/>
<evidence type="ECO:0000313" key="2">
    <source>
        <dbReference type="Proteomes" id="UP000218332"/>
    </source>
</evidence>
<accession>A0A2A2I8R7</accession>
<evidence type="ECO:0000313" key="1">
    <source>
        <dbReference type="EMBL" id="PAV27530.1"/>
    </source>
</evidence>
<gene>
    <name evidence="1" type="ORF">CF392_00245</name>
</gene>
<comment type="caution">
    <text evidence="1">The sequence shown here is derived from an EMBL/GenBank/DDBJ whole genome shotgun (WGS) entry which is preliminary data.</text>
</comment>
<dbReference type="EMBL" id="NMPM01000002">
    <property type="protein sequence ID" value="PAV27530.1"/>
    <property type="molecule type" value="Genomic_DNA"/>
</dbReference>
<proteinExistence type="predicted"/>
<sequence length="92" mass="9803">MGNSATGEAQRFTVESFATGERRTVTARHWWDALADQPGPCFTVVREPGGQHAAISLENDAFTVPGEVVSATPEAAAAAIRQRYISIRAAMA</sequence>
<organism evidence="1 2">
    <name type="scientific">Tamilnaduibacter salinus</name>
    <dbReference type="NCBI Taxonomy" id="1484056"/>
    <lineage>
        <taxon>Bacteria</taxon>
        <taxon>Pseudomonadati</taxon>
        <taxon>Pseudomonadota</taxon>
        <taxon>Gammaproteobacteria</taxon>
        <taxon>Pseudomonadales</taxon>
        <taxon>Marinobacteraceae</taxon>
        <taxon>Tamilnaduibacter</taxon>
    </lineage>
</organism>
<keyword evidence="2" id="KW-1185">Reference proteome</keyword>
<protein>
    <submittedName>
        <fullName evidence="1">Uncharacterized protein</fullName>
    </submittedName>
</protein>